<proteinExistence type="predicted"/>
<dbReference type="InterPro" id="IPR005069">
    <property type="entry name" value="Nucl-diP-sugar_transferase"/>
</dbReference>
<accession>A0A2P2L739</accession>
<feature type="region of interest" description="Disordered" evidence="1">
    <location>
        <begin position="1"/>
        <end position="22"/>
    </location>
</feature>
<dbReference type="AlphaFoldDB" id="A0A2P2L739"/>
<dbReference type="Pfam" id="PF03407">
    <property type="entry name" value="Nucleotid_trans"/>
    <property type="match status" value="1"/>
</dbReference>
<feature type="domain" description="Nucleotide-diphospho-sugar transferase" evidence="3">
    <location>
        <begin position="121"/>
        <end position="220"/>
    </location>
</feature>
<evidence type="ECO:0000313" key="4">
    <source>
        <dbReference type="EMBL" id="MBX13789.1"/>
    </source>
</evidence>
<reference evidence="4" key="1">
    <citation type="submission" date="2018-02" db="EMBL/GenBank/DDBJ databases">
        <title>Rhizophora mucronata_Transcriptome.</title>
        <authorList>
            <person name="Meera S.P."/>
            <person name="Sreeshan A."/>
            <person name="Augustine A."/>
        </authorList>
    </citation>
    <scope>NUCLEOTIDE SEQUENCE</scope>
    <source>
        <tissue evidence="4">Leaf</tissue>
    </source>
</reference>
<dbReference type="EMBL" id="GGEC01033305">
    <property type="protein sequence ID" value="MBX13789.1"/>
    <property type="molecule type" value="Transcribed_RNA"/>
</dbReference>
<protein>
    <submittedName>
        <fullName evidence="4">Uncharacterized protein At4g15970-like</fullName>
    </submittedName>
</protein>
<feature type="transmembrane region" description="Helical" evidence="2">
    <location>
        <begin position="32"/>
        <end position="53"/>
    </location>
</feature>
<name>A0A2P2L739_RHIMU</name>
<organism evidence="4">
    <name type="scientific">Rhizophora mucronata</name>
    <name type="common">Asiatic mangrove</name>
    <dbReference type="NCBI Taxonomy" id="61149"/>
    <lineage>
        <taxon>Eukaryota</taxon>
        <taxon>Viridiplantae</taxon>
        <taxon>Streptophyta</taxon>
        <taxon>Embryophyta</taxon>
        <taxon>Tracheophyta</taxon>
        <taxon>Spermatophyta</taxon>
        <taxon>Magnoliopsida</taxon>
        <taxon>eudicotyledons</taxon>
        <taxon>Gunneridae</taxon>
        <taxon>Pentapetalae</taxon>
        <taxon>rosids</taxon>
        <taxon>fabids</taxon>
        <taxon>Malpighiales</taxon>
        <taxon>Rhizophoraceae</taxon>
        <taxon>Rhizophora</taxon>
    </lineage>
</organism>
<evidence type="ECO:0000256" key="1">
    <source>
        <dbReference type="SAM" id="MobiDB-lite"/>
    </source>
</evidence>
<sequence>MNEETTKPSVGMTGGDQYDQTGPSGSGYSSLIWRPLPVGTVLLLGAVFSYLLLFKSAYPFQFWPETSQDNSSMGLEGVLEKASMSDKTVILTTANQAWTKPGSLLDLFMESFRVGNHTNGLLNHVVITCLDQETHRRCLAVHPHCYLLETGLDFSSEAHFMSSKYLQMMWKRIEFLLSILEMGYNFVFTDSDILWLQDPFRHFYPDADFQIACDYYIGNPYGRLILGIMTRMY</sequence>
<dbReference type="PANTHER" id="PTHR46038:SF13">
    <property type="entry name" value="GLYCOSYLTRANSFERASE"/>
    <property type="match status" value="1"/>
</dbReference>
<dbReference type="InterPro" id="IPR044821">
    <property type="entry name" value="At1g28695/At4g15970-like"/>
</dbReference>
<keyword evidence="2" id="KW-1133">Transmembrane helix</keyword>
<keyword evidence="2" id="KW-0812">Transmembrane</keyword>
<evidence type="ECO:0000259" key="3">
    <source>
        <dbReference type="Pfam" id="PF03407"/>
    </source>
</evidence>
<keyword evidence="2" id="KW-0472">Membrane</keyword>
<evidence type="ECO:0000256" key="2">
    <source>
        <dbReference type="SAM" id="Phobius"/>
    </source>
</evidence>
<dbReference type="PANTHER" id="PTHR46038">
    <property type="entry name" value="EXPRESSED PROTEIN-RELATED"/>
    <property type="match status" value="1"/>
</dbReference>